<protein>
    <submittedName>
        <fullName evidence="1">DNA replication helicase dna2, putative</fullName>
    </submittedName>
</protein>
<name>A0A0A9FJG5_ARUDO</name>
<dbReference type="GO" id="GO:0004386">
    <property type="term" value="F:helicase activity"/>
    <property type="evidence" value="ECO:0007669"/>
    <property type="project" value="UniProtKB-KW"/>
</dbReference>
<accession>A0A0A9FJG5</accession>
<keyword evidence="1" id="KW-0347">Helicase</keyword>
<sequence length="25" mass="2684">MFFKRTSFACCSKNCHEGASSSSPA</sequence>
<proteinExistence type="predicted"/>
<reference evidence="1" key="2">
    <citation type="journal article" date="2015" name="Data Brief">
        <title>Shoot transcriptome of the giant reed, Arundo donax.</title>
        <authorList>
            <person name="Barrero R.A."/>
            <person name="Guerrero F.D."/>
            <person name="Moolhuijzen P."/>
            <person name="Goolsby J.A."/>
            <person name="Tidwell J."/>
            <person name="Bellgard S.E."/>
            <person name="Bellgard M.I."/>
        </authorList>
    </citation>
    <scope>NUCLEOTIDE SEQUENCE</scope>
    <source>
        <tissue evidence="1">Shoot tissue taken approximately 20 cm above the soil surface</tissue>
    </source>
</reference>
<keyword evidence="1" id="KW-0067">ATP-binding</keyword>
<keyword evidence="1" id="KW-0547">Nucleotide-binding</keyword>
<reference evidence="1" key="1">
    <citation type="submission" date="2014-09" db="EMBL/GenBank/DDBJ databases">
        <authorList>
            <person name="Magalhaes I.L.F."/>
            <person name="Oliveira U."/>
            <person name="Santos F.R."/>
            <person name="Vidigal T.H.D.A."/>
            <person name="Brescovit A.D."/>
            <person name="Santos A.J."/>
        </authorList>
    </citation>
    <scope>NUCLEOTIDE SEQUENCE</scope>
    <source>
        <tissue evidence="1">Shoot tissue taken approximately 20 cm above the soil surface</tissue>
    </source>
</reference>
<organism evidence="1">
    <name type="scientific">Arundo donax</name>
    <name type="common">Giant reed</name>
    <name type="synonym">Donax arundinaceus</name>
    <dbReference type="NCBI Taxonomy" id="35708"/>
    <lineage>
        <taxon>Eukaryota</taxon>
        <taxon>Viridiplantae</taxon>
        <taxon>Streptophyta</taxon>
        <taxon>Embryophyta</taxon>
        <taxon>Tracheophyta</taxon>
        <taxon>Spermatophyta</taxon>
        <taxon>Magnoliopsida</taxon>
        <taxon>Liliopsida</taxon>
        <taxon>Poales</taxon>
        <taxon>Poaceae</taxon>
        <taxon>PACMAD clade</taxon>
        <taxon>Arundinoideae</taxon>
        <taxon>Arundineae</taxon>
        <taxon>Arundo</taxon>
    </lineage>
</organism>
<evidence type="ECO:0000313" key="1">
    <source>
        <dbReference type="EMBL" id="JAE08428.1"/>
    </source>
</evidence>
<keyword evidence="1" id="KW-0378">Hydrolase</keyword>
<dbReference type="EMBL" id="GBRH01189468">
    <property type="protein sequence ID" value="JAE08428.1"/>
    <property type="molecule type" value="Transcribed_RNA"/>
</dbReference>
<dbReference type="AlphaFoldDB" id="A0A0A9FJG5"/>